<sequence>MDRESYYGIIGNGETCALISPTGSIDWLCLPTFDGNMIFSKALNQKLGESLYIEILDGEEKILPKEFSQKYIKNTNILVTEIEYRPIKLKITDFMPWKGISETIRDKRYIFRIIELQNKTRRKKSIKISLATEKRGELKEKDYIEGKGFVLGVYIEKNFIELRARKSREVFMALSYGETRSRAEYLLSKVKKVNIKNELEKTEDFWRNWLSRGKRILFKDKEYDGMYYRSLLVCKLLTYHKTGAFLAAPTASFPAASTTAENWDYRFCWLRDSYFISRAFLKTGHYEEVRDLLEFLYSIQGSDGSWLPLYTIEGKRLKKEIIIETGEEIMRIGNAARNQLQLDNEGSVLYLTYLYYLFTKDKRFLREYWRKITRAADWIAQNYRRPENGLWELREREHKKRAQWVYGKVMCYAGIESALRIREILGKRLRPRWERARDSLRGDILKEGWSSQRRSFLQLYDNDSQIDISVLAIEDYGFLDPRHSKMRRTVKLIEEKLVTKGFGVKRFEDASLPFYLPTLWLASHHIRTGNIQKAKKYIDACIRSSTDLYLCAEHFDPIKGEQHGNFPQAFNHSMFVEILLSLKERRYTLGFLNVLNLPLKIFLNFFDKLKSKRRFYLRVKL</sequence>
<dbReference type="GO" id="GO:0005975">
    <property type="term" value="P:carbohydrate metabolic process"/>
    <property type="evidence" value="ECO:0007669"/>
    <property type="project" value="InterPro"/>
</dbReference>
<evidence type="ECO:0000259" key="2">
    <source>
        <dbReference type="Pfam" id="PF00723"/>
    </source>
</evidence>
<reference evidence="4" key="1">
    <citation type="journal article" date="2015" name="Nature">
        <title>Complex archaea that bridge the gap between prokaryotes and eukaryotes.</title>
        <authorList>
            <person name="Spang A."/>
            <person name="Saw J.H."/>
            <person name="Jorgensen S.L."/>
            <person name="Zaremba-Niedzwiedzka K."/>
            <person name="Martijn J."/>
            <person name="Lind A.E."/>
            <person name="van Eijk R."/>
            <person name="Schleper C."/>
            <person name="Guy L."/>
            <person name="Ettema T.J."/>
        </authorList>
    </citation>
    <scope>NUCLEOTIDE SEQUENCE</scope>
</reference>
<dbReference type="InterPro" id="IPR008928">
    <property type="entry name" value="6-hairpin_glycosidase_sf"/>
</dbReference>
<comment type="caution">
    <text evidence="4">The sequence shown here is derived from an EMBL/GenBank/DDBJ whole genome shotgun (WGS) entry which is preliminary data.</text>
</comment>
<dbReference type="PANTHER" id="PTHR31616:SF0">
    <property type="entry name" value="GLUCAN 1,4-ALPHA-GLUCOSIDASE"/>
    <property type="match status" value="1"/>
</dbReference>
<dbReference type="Pfam" id="PF19291">
    <property type="entry name" value="TREH_N"/>
    <property type="match status" value="1"/>
</dbReference>
<dbReference type="PANTHER" id="PTHR31616">
    <property type="entry name" value="TREHALASE"/>
    <property type="match status" value="1"/>
</dbReference>
<organism evidence="4">
    <name type="scientific">marine sediment metagenome</name>
    <dbReference type="NCBI Taxonomy" id="412755"/>
    <lineage>
        <taxon>unclassified sequences</taxon>
        <taxon>metagenomes</taxon>
        <taxon>ecological metagenomes</taxon>
    </lineage>
</organism>
<keyword evidence="1" id="KW-0472">Membrane</keyword>
<feature type="domain" description="GH15-like" evidence="2">
    <location>
        <begin position="224"/>
        <end position="523"/>
    </location>
</feature>
<dbReference type="AlphaFoldDB" id="A0A0F9X7N7"/>
<name>A0A0F9X7N7_9ZZZZ</name>
<evidence type="ECO:0000313" key="4">
    <source>
        <dbReference type="EMBL" id="KKN87603.1"/>
    </source>
</evidence>
<dbReference type="InterPro" id="IPR045582">
    <property type="entry name" value="Trehalase-like_N"/>
</dbReference>
<proteinExistence type="predicted"/>
<feature type="domain" description="Trehalase-like N-terminal" evidence="3">
    <location>
        <begin position="8"/>
        <end position="98"/>
    </location>
</feature>
<keyword evidence="1" id="KW-1133">Transmembrane helix</keyword>
<dbReference type="InterPro" id="IPR011613">
    <property type="entry name" value="GH15-like"/>
</dbReference>
<dbReference type="Pfam" id="PF00723">
    <property type="entry name" value="Glyco_hydro_15"/>
    <property type="match status" value="1"/>
</dbReference>
<dbReference type="InterPro" id="IPR012341">
    <property type="entry name" value="6hp_glycosidase-like_sf"/>
</dbReference>
<keyword evidence="1" id="KW-0812">Transmembrane</keyword>
<dbReference type="Gene3D" id="1.50.10.10">
    <property type="match status" value="1"/>
</dbReference>
<dbReference type="EMBL" id="LAZR01000136">
    <property type="protein sequence ID" value="KKN87603.1"/>
    <property type="molecule type" value="Genomic_DNA"/>
</dbReference>
<gene>
    <name evidence="4" type="ORF">LCGC14_0256440</name>
</gene>
<feature type="transmembrane region" description="Helical" evidence="1">
    <location>
        <begin position="587"/>
        <end position="606"/>
    </location>
</feature>
<evidence type="ECO:0000256" key="1">
    <source>
        <dbReference type="SAM" id="Phobius"/>
    </source>
</evidence>
<evidence type="ECO:0000259" key="3">
    <source>
        <dbReference type="Pfam" id="PF19291"/>
    </source>
</evidence>
<dbReference type="GO" id="GO:0004553">
    <property type="term" value="F:hydrolase activity, hydrolyzing O-glycosyl compounds"/>
    <property type="evidence" value="ECO:0007669"/>
    <property type="project" value="UniProtKB-ARBA"/>
</dbReference>
<accession>A0A0F9X7N7</accession>
<protein>
    <submittedName>
        <fullName evidence="4">Uncharacterized protein</fullName>
    </submittedName>
</protein>
<dbReference type="SUPFAM" id="SSF48208">
    <property type="entry name" value="Six-hairpin glycosidases"/>
    <property type="match status" value="1"/>
</dbReference>